<keyword evidence="3" id="KW-1003">Cell membrane</keyword>
<evidence type="ECO:0000256" key="2">
    <source>
        <dbReference type="ARBA" id="ARBA00004713"/>
    </source>
</evidence>
<evidence type="ECO:0000256" key="4">
    <source>
        <dbReference type="ARBA" id="ARBA00022519"/>
    </source>
</evidence>
<dbReference type="PANTHER" id="PTHR30160">
    <property type="entry name" value="TETRAACYLDISACCHARIDE 4'-KINASE-RELATED"/>
    <property type="match status" value="1"/>
</dbReference>
<reference evidence="14 15" key="1">
    <citation type="journal article" date="2014" name="Genome Announc.">
        <title>Draft genome sequences of eight enterohepatic helicobacter species isolated from both laboratory and wild rodents.</title>
        <authorList>
            <person name="Sheh A."/>
            <person name="Shen Z."/>
            <person name="Fox J.G."/>
        </authorList>
    </citation>
    <scope>NUCLEOTIDE SEQUENCE [LARGE SCALE GENOMIC DNA]</scope>
    <source>
        <strain evidence="14 15">MIT 01-6451</strain>
    </source>
</reference>
<dbReference type="NCBIfam" id="TIGR02193">
    <property type="entry name" value="heptsyl_trn_I"/>
    <property type="match status" value="1"/>
</dbReference>
<dbReference type="GO" id="GO:0005886">
    <property type="term" value="C:plasma membrane"/>
    <property type="evidence" value="ECO:0007669"/>
    <property type="project" value="UniProtKB-SubCell"/>
</dbReference>
<dbReference type="GeneID" id="82320449"/>
<proteinExistence type="inferred from homology"/>
<dbReference type="GO" id="GO:0008713">
    <property type="term" value="F:ADP-heptose-lipopolysaccharide heptosyltransferase activity"/>
    <property type="evidence" value="ECO:0007669"/>
    <property type="project" value="TreeGrafter"/>
</dbReference>
<evidence type="ECO:0000256" key="1">
    <source>
        <dbReference type="ARBA" id="ARBA00004515"/>
    </source>
</evidence>
<comment type="subcellular location">
    <subcellularLocation>
        <location evidence="1">Cell inner membrane</location>
        <topology evidence="1">Peripheral membrane protein</topology>
        <orientation evidence="1">Cytoplasmic side</orientation>
    </subcellularLocation>
</comment>
<keyword evidence="5" id="KW-0328">Glycosyltransferase</keyword>
<accession>A0A4U8TS62</accession>
<comment type="pathway">
    <text evidence="2">Bacterial outer membrane biogenesis; LPS core biosynthesis.</text>
</comment>
<keyword evidence="6" id="KW-0808">Transferase</keyword>
<dbReference type="SUPFAM" id="SSF53756">
    <property type="entry name" value="UDP-Glycosyltransferase/glycogen phosphorylase"/>
    <property type="match status" value="1"/>
</dbReference>
<dbReference type="InterPro" id="IPR002201">
    <property type="entry name" value="Glyco_trans_9"/>
</dbReference>
<keyword evidence="15" id="KW-1185">Reference proteome</keyword>
<dbReference type="Proteomes" id="UP000029707">
    <property type="component" value="Unassembled WGS sequence"/>
</dbReference>
<evidence type="ECO:0000256" key="9">
    <source>
        <dbReference type="ARBA" id="ARBA00043995"/>
    </source>
</evidence>
<dbReference type="EC" id="2.4.99.23" evidence="10"/>
<dbReference type="EMBL" id="JRMQ02000002">
    <property type="protein sequence ID" value="TLE02655.1"/>
    <property type="molecule type" value="Genomic_DNA"/>
</dbReference>
<dbReference type="RefSeq" id="WP_034361399.1">
    <property type="nucleotide sequence ID" value="NZ_CAJUDB010000001.1"/>
</dbReference>
<dbReference type="AlphaFoldDB" id="A0A4U8TS62"/>
<dbReference type="Gene3D" id="3.40.50.2000">
    <property type="entry name" value="Glycogen Phosphorylase B"/>
    <property type="match status" value="2"/>
</dbReference>
<evidence type="ECO:0000256" key="6">
    <source>
        <dbReference type="ARBA" id="ARBA00022679"/>
    </source>
</evidence>
<dbReference type="InterPro" id="IPR011908">
    <property type="entry name" value="LipoPS_heptosylTferase-I"/>
</dbReference>
<dbReference type="OrthoDB" id="9760688at2"/>
<evidence type="ECO:0000256" key="3">
    <source>
        <dbReference type="ARBA" id="ARBA00022475"/>
    </source>
</evidence>
<evidence type="ECO:0000256" key="7">
    <source>
        <dbReference type="ARBA" id="ARBA00022985"/>
    </source>
</evidence>
<evidence type="ECO:0000256" key="8">
    <source>
        <dbReference type="ARBA" id="ARBA00023136"/>
    </source>
</evidence>
<comment type="catalytic activity">
    <reaction evidence="13">
        <text>an alpha-Kdo-(2-&gt;4)-alpha-Kdo-(2-&gt;6)-lipid A + ADP-L-glycero-beta-D-manno-heptose = an L-alpha-D-Hep-(1-&gt;5)-[alpha-Kdo-(2-&gt;4)]-alpha-Kdo-(2-&gt;6)-lipid A + ADP + H(+)</text>
        <dbReference type="Rhea" id="RHEA:74067"/>
        <dbReference type="ChEBI" id="CHEBI:15378"/>
        <dbReference type="ChEBI" id="CHEBI:61506"/>
        <dbReference type="ChEBI" id="CHEBI:176431"/>
        <dbReference type="ChEBI" id="CHEBI:193068"/>
        <dbReference type="ChEBI" id="CHEBI:456216"/>
        <dbReference type="EC" id="2.4.99.23"/>
    </reaction>
</comment>
<dbReference type="GO" id="GO:0009244">
    <property type="term" value="P:lipopolysaccharide core region biosynthetic process"/>
    <property type="evidence" value="ECO:0007669"/>
    <property type="project" value="InterPro"/>
</dbReference>
<evidence type="ECO:0000313" key="14">
    <source>
        <dbReference type="EMBL" id="TLE02655.1"/>
    </source>
</evidence>
<dbReference type="CDD" id="cd03789">
    <property type="entry name" value="GT9_LPS_heptosyltransferase"/>
    <property type="match status" value="1"/>
</dbReference>
<evidence type="ECO:0000256" key="11">
    <source>
        <dbReference type="ARBA" id="ARBA00044190"/>
    </source>
</evidence>
<sequence length="345" mass="39342">MKIAIVRLSSLGDVISTAVFLKLIKEEFIKKYGMLEITFIVDSSFRQILQDSPYIDTICDIPLRESKKNKKKILEIFSALHSLERFDMVIDFQGLLKSALIGKMLKSNEFVGYSKNGAREKAASLFYTQKVDVPYKEHILKRQYEVLKAILGLEDSFKLEMLSNRDDILCPSNRAKEKIDTFIESAKTRILFILEASKPEKEYPLDLFYEVAMGLKMCVNDIKIYLIWDKKEREIKNLGQKDEVFCVLEKLNLDEIKALLSKMNLVIGGDTGITHLSWALNVPAITLYGNTPLKRFVLGGDNFISISHLDIDDTIKGDFSIQKIEPARIIESALKLLGKNKESSK</sequence>
<dbReference type="GO" id="GO:0005829">
    <property type="term" value="C:cytosol"/>
    <property type="evidence" value="ECO:0007669"/>
    <property type="project" value="TreeGrafter"/>
</dbReference>
<evidence type="ECO:0000313" key="15">
    <source>
        <dbReference type="Proteomes" id="UP000029707"/>
    </source>
</evidence>
<name>A0A4U8TS62_9HELI</name>
<protein>
    <recommendedName>
        <fullName evidence="11">Lipopolysaccharide heptosyltransferase 1</fullName>
        <ecNumber evidence="10">2.4.99.23</ecNumber>
    </recommendedName>
    <alternativeName>
        <fullName evidence="12">ADP-heptose:lipopolysaccharide heptosyltransferase I</fullName>
    </alternativeName>
</protein>
<dbReference type="STRING" id="425400.LS65_03930"/>
<comment type="caution">
    <text evidence="14">The sequence shown here is derived from an EMBL/GenBank/DDBJ whole genome shotgun (WGS) entry which is preliminary data.</text>
</comment>
<dbReference type="InterPro" id="IPR051199">
    <property type="entry name" value="LPS_LOS_Heptosyltrfase"/>
</dbReference>
<dbReference type="Pfam" id="PF01075">
    <property type="entry name" value="Glyco_transf_9"/>
    <property type="match status" value="1"/>
</dbReference>
<dbReference type="PANTHER" id="PTHR30160:SF19">
    <property type="entry name" value="LIPOPOLYSACCHARIDE HEPTOSYLTRANSFERASE 1"/>
    <property type="match status" value="1"/>
</dbReference>
<organism evidence="14 15">
    <name type="scientific">Helicobacter japonicus</name>
    <dbReference type="NCBI Taxonomy" id="425400"/>
    <lineage>
        <taxon>Bacteria</taxon>
        <taxon>Pseudomonadati</taxon>
        <taxon>Campylobacterota</taxon>
        <taxon>Epsilonproteobacteria</taxon>
        <taxon>Campylobacterales</taxon>
        <taxon>Helicobacteraceae</taxon>
        <taxon>Helicobacter</taxon>
    </lineage>
</organism>
<comment type="similarity">
    <text evidence="9">Belongs to the glycosyltransferase 9 family.</text>
</comment>
<evidence type="ECO:0000256" key="10">
    <source>
        <dbReference type="ARBA" id="ARBA00044041"/>
    </source>
</evidence>
<keyword evidence="4" id="KW-0997">Cell inner membrane</keyword>
<gene>
    <name evidence="14" type="primary">waaC</name>
    <name evidence="14" type="ORF">LS65_001640</name>
</gene>
<keyword evidence="8" id="KW-0472">Membrane</keyword>
<evidence type="ECO:0000256" key="13">
    <source>
        <dbReference type="ARBA" id="ARBA00049201"/>
    </source>
</evidence>
<keyword evidence="7" id="KW-0448">Lipopolysaccharide biosynthesis</keyword>
<evidence type="ECO:0000256" key="5">
    <source>
        <dbReference type="ARBA" id="ARBA00022676"/>
    </source>
</evidence>
<evidence type="ECO:0000256" key="12">
    <source>
        <dbReference type="ARBA" id="ARBA00044330"/>
    </source>
</evidence>